<feature type="signal peptide" evidence="1">
    <location>
        <begin position="1"/>
        <end position="26"/>
    </location>
</feature>
<comment type="caution">
    <text evidence="2">The sequence shown here is derived from an EMBL/GenBank/DDBJ whole genome shotgun (WGS) entry which is preliminary data.</text>
</comment>
<accession>A0ABD3RNH4</accession>
<keyword evidence="3" id="KW-1185">Reference proteome</keyword>
<sequence length="97" mass="10679">MEKKMRIVLMAMVLLVISANMEGVKSDAADCYDGCSTACIGVWPGAIASARLGAVQQDSFVCLFLLLLIRDLKKPMGVQSEEFQRSSCVFAELRHHQ</sequence>
<evidence type="ECO:0000313" key="3">
    <source>
        <dbReference type="Proteomes" id="UP001634393"/>
    </source>
</evidence>
<organism evidence="2 3">
    <name type="scientific">Penstemon smallii</name>
    <dbReference type="NCBI Taxonomy" id="265156"/>
    <lineage>
        <taxon>Eukaryota</taxon>
        <taxon>Viridiplantae</taxon>
        <taxon>Streptophyta</taxon>
        <taxon>Embryophyta</taxon>
        <taxon>Tracheophyta</taxon>
        <taxon>Spermatophyta</taxon>
        <taxon>Magnoliopsida</taxon>
        <taxon>eudicotyledons</taxon>
        <taxon>Gunneridae</taxon>
        <taxon>Pentapetalae</taxon>
        <taxon>asterids</taxon>
        <taxon>lamiids</taxon>
        <taxon>Lamiales</taxon>
        <taxon>Plantaginaceae</taxon>
        <taxon>Cheloneae</taxon>
        <taxon>Penstemon</taxon>
    </lineage>
</organism>
<dbReference type="PANTHER" id="PTHR37183">
    <property type="entry name" value="PLANT THIONIN FAMILY PROTEIN"/>
    <property type="match status" value="1"/>
</dbReference>
<proteinExistence type="predicted"/>
<reference evidence="2 3" key="1">
    <citation type="submission" date="2024-12" db="EMBL/GenBank/DDBJ databases">
        <title>The unique morphological basis and parallel evolutionary history of personate flowers in Penstemon.</title>
        <authorList>
            <person name="Depatie T.H."/>
            <person name="Wessinger C.A."/>
        </authorList>
    </citation>
    <scope>NUCLEOTIDE SEQUENCE [LARGE SCALE GENOMIC DNA]</scope>
    <source>
        <strain evidence="2">WTNN_2</strain>
        <tissue evidence="2">Leaf</tissue>
    </source>
</reference>
<dbReference type="PANTHER" id="PTHR37183:SF1">
    <property type="entry name" value="PLANT THIONIN FAMILY PROTEIN"/>
    <property type="match status" value="1"/>
</dbReference>
<evidence type="ECO:0000256" key="1">
    <source>
        <dbReference type="SAM" id="SignalP"/>
    </source>
</evidence>
<gene>
    <name evidence="2" type="ORF">ACJIZ3_015716</name>
</gene>
<dbReference type="Proteomes" id="UP001634393">
    <property type="component" value="Unassembled WGS sequence"/>
</dbReference>
<feature type="chain" id="PRO_5044878718" evidence="1">
    <location>
        <begin position="27"/>
        <end position="97"/>
    </location>
</feature>
<evidence type="ECO:0000313" key="2">
    <source>
        <dbReference type="EMBL" id="KAL3814448.1"/>
    </source>
</evidence>
<protein>
    <submittedName>
        <fullName evidence="2">Uncharacterized protein</fullName>
    </submittedName>
</protein>
<dbReference type="EMBL" id="JBJXBP010000008">
    <property type="protein sequence ID" value="KAL3814448.1"/>
    <property type="molecule type" value="Genomic_DNA"/>
</dbReference>
<dbReference type="AlphaFoldDB" id="A0ABD3RNH4"/>
<name>A0ABD3RNH4_9LAMI</name>
<keyword evidence="1" id="KW-0732">Signal</keyword>